<evidence type="ECO:0000256" key="1">
    <source>
        <dbReference type="ARBA" id="ARBA00006484"/>
    </source>
</evidence>
<protein>
    <submittedName>
        <fullName evidence="3">SDR family oxidoreductase</fullName>
    </submittedName>
</protein>
<evidence type="ECO:0000256" key="2">
    <source>
        <dbReference type="ARBA" id="ARBA00023002"/>
    </source>
</evidence>
<comment type="similarity">
    <text evidence="1">Belongs to the short-chain dehydrogenases/reductases (SDR) family.</text>
</comment>
<comment type="caution">
    <text evidence="3">The sequence shown here is derived from an EMBL/GenBank/DDBJ whole genome shotgun (WGS) entry which is preliminary data.</text>
</comment>
<dbReference type="PRINTS" id="PR00081">
    <property type="entry name" value="GDHRDH"/>
</dbReference>
<proteinExistence type="inferred from homology"/>
<accession>A0ABN0W987</accession>
<keyword evidence="4" id="KW-1185">Reference proteome</keyword>
<dbReference type="PANTHER" id="PTHR43477">
    <property type="entry name" value="DIHYDROANTICAPSIN 7-DEHYDROGENASE"/>
    <property type="match status" value="1"/>
</dbReference>
<keyword evidence="2" id="KW-0560">Oxidoreductase</keyword>
<gene>
    <name evidence="3" type="ORF">GCM10010151_19280</name>
</gene>
<sequence>MRVVVLGGTSGIGRAIAESCAADGDEVLVTGRDPEKLRTVAEKVAVAEAVDGRSAEDVRAFFARHGRFDHLVLALSSASGAGTLRDLKMDDLRAGFEGKLFPHLTAAQAALDTIAGDGSITFITAASAQGSIPGTAGLAAINGALERAVPPLAAELAPIRVNAVSPGVIDTPWWSAIPEAQRREQFAAFAEQTPVRRVGRPEDVAGTVRFLMSAGFVTGRVITCDGGLTL</sequence>
<reference evidence="3 4" key="1">
    <citation type="journal article" date="2019" name="Int. J. Syst. Evol. Microbiol.">
        <title>The Global Catalogue of Microorganisms (GCM) 10K type strain sequencing project: providing services to taxonomists for standard genome sequencing and annotation.</title>
        <authorList>
            <consortium name="The Broad Institute Genomics Platform"/>
            <consortium name="The Broad Institute Genome Sequencing Center for Infectious Disease"/>
            <person name="Wu L."/>
            <person name="Ma J."/>
        </authorList>
    </citation>
    <scope>NUCLEOTIDE SEQUENCE [LARGE SCALE GENOMIC DNA]</scope>
    <source>
        <strain evidence="3 4">JCM 3146</strain>
    </source>
</reference>
<dbReference type="Gene3D" id="3.40.50.720">
    <property type="entry name" value="NAD(P)-binding Rossmann-like Domain"/>
    <property type="match status" value="1"/>
</dbReference>
<dbReference type="Pfam" id="PF13561">
    <property type="entry name" value="adh_short_C2"/>
    <property type="match status" value="1"/>
</dbReference>
<name>A0ABN0W987_9ACTN</name>
<dbReference type="InterPro" id="IPR036291">
    <property type="entry name" value="NAD(P)-bd_dom_sf"/>
</dbReference>
<dbReference type="InterPro" id="IPR002347">
    <property type="entry name" value="SDR_fam"/>
</dbReference>
<organism evidence="3 4">
    <name type="scientific">Actinoallomurus spadix</name>
    <dbReference type="NCBI Taxonomy" id="79912"/>
    <lineage>
        <taxon>Bacteria</taxon>
        <taxon>Bacillati</taxon>
        <taxon>Actinomycetota</taxon>
        <taxon>Actinomycetes</taxon>
        <taxon>Streptosporangiales</taxon>
        <taxon>Thermomonosporaceae</taxon>
        <taxon>Actinoallomurus</taxon>
    </lineage>
</organism>
<dbReference type="InterPro" id="IPR051122">
    <property type="entry name" value="SDR_DHRS6-like"/>
</dbReference>
<dbReference type="SUPFAM" id="SSF51735">
    <property type="entry name" value="NAD(P)-binding Rossmann-fold domains"/>
    <property type="match status" value="1"/>
</dbReference>
<dbReference type="Proteomes" id="UP001501822">
    <property type="component" value="Unassembled WGS sequence"/>
</dbReference>
<dbReference type="PANTHER" id="PTHR43477:SF1">
    <property type="entry name" value="DIHYDROANTICAPSIN 7-DEHYDROGENASE"/>
    <property type="match status" value="1"/>
</dbReference>
<evidence type="ECO:0000313" key="3">
    <source>
        <dbReference type="EMBL" id="GAA0329592.1"/>
    </source>
</evidence>
<dbReference type="EMBL" id="BAAABM010000015">
    <property type="protein sequence ID" value="GAA0329592.1"/>
    <property type="molecule type" value="Genomic_DNA"/>
</dbReference>
<evidence type="ECO:0000313" key="4">
    <source>
        <dbReference type="Proteomes" id="UP001501822"/>
    </source>
</evidence>